<protein>
    <submittedName>
        <fullName evidence="2">Uncharacterized protein</fullName>
    </submittedName>
</protein>
<name>A0A5C6EQV8_9BACT</name>
<evidence type="ECO:0000256" key="1">
    <source>
        <dbReference type="SAM" id="MobiDB-lite"/>
    </source>
</evidence>
<dbReference type="Proteomes" id="UP000317977">
    <property type="component" value="Unassembled WGS sequence"/>
</dbReference>
<evidence type="ECO:0000313" key="2">
    <source>
        <dbReference type="EMBL" id="TWU51328.1"/>
    </source>
</evidence>
<dbReference type="AlphaFoldDB" id="A0A5C6EQV8"/>
<organism evidence="2 3">
    <name type="scientific">Rubripirellula reticaptiva</name>
    <dbReference type="NCBI Taxonomy" id="2528013"/>
    <lineage>
        <taxon>Bacteria</taxon>
        <taxon>Pseudomonadati</taxon>
        <taxon>Planctomycetota</taxon>
        <taxon>Planctomycetia</taxon>
        <taxon>Pirellulales</taxon>
        <taxon>Pirellulaceae</taxon>
        <taxon>Rubripirellula</taxon>
    </lineage>
</organism>
<comment type="caution">
    <text evidence="2">The sequence shown here is derived from an EMBL/GenBank/DDBJ whole genome shotgun (WGS) entry which is preliminary data.</text>
</comment>
<accession>A0A5C6EQV8</accession>
<reference evidence="2 3" key="1">
    <citation type="submission" date="2019-02" db="EMBL/GenBank/DDBJ databases">
        <title>Deep-cultivation of Planctomycetes and their phenomic and genomic characterization uncovers novel biology.</title>
        <authorList>
            <person name="Wiegand S."/>
            <person name="Jogler M."/>
            <person name="Boedeker C."/>
            <person name="Pinto D."/>
            <person name="Vollmers J."/>
            <person name="Rivas-Marin E."/>
            <person name="Kohn T."/>
            <person name="Peeters S.H."/>
            <person name="Heuer A."/>
            <person name="Rast P."/>
            <person name="Oberbeckmann S."/>
            <person name="Bunk B."/>
            <person name="Jeske O."/>
            <person name="Meyerdierks A."/>
            <person name="Storesund J.E."/>
            <person name="Kallscheuer N."/>
            <person name="Luecker S."/>
            <person name="Lage O.M."/>
            <person name="Pohl T."/>
            <person name="Merkel B.J."/>
            <person name="Hornburger P."/>
            <person name="Mueller R.-W."/>
            <person name="Bruemmer F."/>
            <person name="Labrenz M."/>
            <person name="Spormann A.M."/>
            <person name="Op Den Camp H."/>
            <person name="Overmann J."/>
            <person name="Amann R."/>
            <person name="Jetten M.S.M."/>
            <person name="Mascher T."/>
            <person name="Medema M.H."/>
            <person name="Devos D.P."/>
            <person name="Kaster A.-K."/>
            <person name="Ovreas L."/>
            <person name="Rohde M."/>
            <person name="Galperin M.Y."/>
            <person name="Jogler C."/>
        </authorList>
    </citation>
    <scope>NUCLEOTIDE SEQUENCE [LARGE SCALE GENOMIC DNA]</scope>
    <source>
        <strain evidence="2 3">Poly59</strain>
    </source>
</reference>
<dbReference type="EMBL" id="SJPX01000003">
    <property type="protein sequence ID" value="TWU51328.1"/>
    <property type="molecule type" value="Genomic_DNA"/>
</dbReference>
<keyword evidence="3" id="KW-1185">Reference proteome</keyword>
<proteinExistence type="predicted"/>
<gene>
    <name evidence="2" type="ORF">Poly59_29200</name>
</gene>
<feature type="region of interest" description="Disordered" evidence="1">
    <location>
        <begin position="334"/>
        <end position="371"/>
    </location>
</feature>
<evidence type="ECO:0000313" key="3">
    <source>
        <dbReference type="Proteomes" id="UP000317977"/>
    </source>
</evidence>
<sequence length="1030" mass="111726">MSKRNGAFWQHGFTLLAALKSWYGKGLRLWWRLRIKCGSKSTPRRIPSTHSFCQLDRPGFPRGNSGSTATVRLVDVPGGNKIESTSAIVPAAAPVVNIPMSKRLSTKRKSTSDLPSRQTVRARSDWQQLAWTLVVVTTVIVCHCVVAPEAQSQIIDSLDSYPPRWHLGQSDCQARVVKQDHLVDGGVDGGACESISFVATNGSEAILVYPIEPVRPLNDLLVRVSVMSAKPGAKIGFRIRYPFLHNPETGRPKSVIIYGAQYTTPGEFATIGIGMIERELKLKNMAMRGEYGSDADLSDAFVDAVVINAYAGPGTTALRMDELRVDGLVPMAEGVSTGNARDGEARLTDRQRSARVSGGTNDHLGDSNPGTLIRRPAFPVGKVTRILQHNGEPLAWVRSLGFDAVLLSSPPDANILGEASQARVAIYAPPPASPDPAIEALLDPILAWYIGMGEALDSRQVDSAAMTSSMLRGWPSRWQRPIIAAPSEAWRNYAPLVDGIIDDLPTRVRGIRGGEEVSQMIQAHRRIGDRVETAVGIASMPPESMVRQAESIARAIGAPPPEGYRWHSMWLQTMRALECTPKAILYRSTRPLSSGAAFDNSRAMSLSYVNRMIAMIAPWVSSATAAAAPPVVGAPYRCTRLATNDTDVLILTSIATRGSEVLAGDGDTLEINLTPSDASKTVWRLTNFSAQRMTPEATSTGSRLQIVSPDAAELIVMSTDPSVGALLSQSAAKFARQASLDRWQLASEAVRRTRESWNRATAARASDRRAPSNLVDVAEQTLMQSEPMYRAGDTEQTLRMARRADAWALRSDWQLAESLMPDWPSPTSSPPMDFGAAEIQTIWRPLMDEAGWSKNLLTSGSLDDENLMGPGRWSFGQRMTSQANSEVRHITRGTFQGPGALQARVSPIGDDMLPGGYEGTIVQIRSPSVRVAAGTAIRIDAAVQTLGFGGPHQGVLVYDSIGGQEMGVLVRGRSNWTNVRLYRQSLEAGEVSVMFELIGGGEATIDDVRLSVWEPQSILPKPVFYPIAGQ</sequence>
<feature type="compositionally biased region" description="Basic and acidic residues" evidence="1">
    <location>
        <begin position="341"/>
        <end position="352"/>
    </location>
</feature>